<dbReference type="EMBL" id="JAGPXB010000005">
    <property type="protein sequence ID" value="MBQ0908586.1"/>
    <property type="molecule type" value="Genomic_DNA"/>
</dbReference>
<evidence type="ECO:0000313" key="1">
    <source>
        <dbReference type="EMBL" id="MBQ0908586.1"/>
    </source>
</evidence>
<comment type="caution">
    <text evidence="1">The sequence shown here is derived from an EMBL/GenBank/DDBJ whole genome shotgun (WGS) entry which is preliminary data.</text>
</comment>
<dbReference type="RefSeq" id="WP_210789213.1">
    <property type="nucleotide sequence ID" value="NZ_JAGPXB010000005.1"/>
</dbReference>
<proteinExistence type="predicted"/>
<gene>
    <name evidence="1" type="ORF">KBJ98_07725</name>
</gene>
<name>A0ABS5D3J7_9FLAO</name>
<organism evidence="1 2">
    <name type="scientific">Flavobacterium erciyesense</name>
    <dbReference type="NCBI Taxonomy" id="2825842"/>
    <lineage>
        <taxon>Bacteria</taxon>
        <taxon>Pseudomonadati</taxon>
        <taxon>Bacteroidota</taxon>
        <taxon>Flavobacteriia</taxon>
        <taxon>Flavobacteriales</taxon>
        <taxon>Flavobacteriaceae</taxon>
        <taxon>Flavobacterium</taxon>
    </lineage>
</organism>
<reference evidence="1 2" key="1">
    <citation type="submission" date="2021-04" db="EMBL/GenBank/DDBJ databases">
        <title>Description of novel Flavobacterium sp. F-328.</title>
        <authorList>
            <person name="Saticioglu I.B."/>
        </authorList>
    </citation>
    <scope>NUCLEOTIDE SEQUENCE [LARGE SCALE GENOMIC DNA]</scope>
    <source>
        <strain evidence="1 2">F-328</strain>
    </source>
</reference>
<sequence>MQKILLFFLLVTLLGCSKKKDNIPLDSIGSSFEKSRKFEDLTIENYSNEAEEILEKHKQKLKIILPRLIADEVIIYEKFLTEVEKSPIKNLSYHDTNQYLYEELSNTKNRLMIKEMALNKAYFQLFNELSFLNFKYRFFRSNLVFKDFYDAGPIVLSEEVLIKIDEMVKDEKIRVAIEKKINTSKIVGSGLSILTNIVSFSKCGKSLKSVTVGAKAAKNKFFLKSASNYKSKLTYLVLEKNMAQKLSQILSNQNKRDFIVGRSEEAFLALSVVNHLNDRREDKLLESFQNINNQINGRIGDFSDGILAVHLQKVRGIIKDNTTKLAEASANELSDKIKVK</sequence>
<evidence type="ECO:0008006" key="3">
    <source>
        <dbReference type="Google" id="ProtNLM"/>
    </source>
</evidence>
<dbReference type="PROSITE" id="PS51257">
    <property type="entry name" value="PROKAR_LIPOPROTEIN"/>
    <property type="match status" value="1"/>
</dbReference>
<evidence type="ECO:0000313" key="2">
    <source>
        <dbReference type="Proteomes" id="UP000679008"/>
    </source>
</evidence>
<accession>A0ABS5D3J7</accession>
<dbReference type="Proteomes" id="UP000679008">
    <property type="component" value="Unassembled WGS sequence"/>
</dbReference>
<keyword evidence="2" id="KW-1185">Reference proteome</keyword>
<protein>
    <recommendedName>
        <fullName evidence="3">Lipoprotein</fullName>
    </recommendedName>
</protein>